<reference evidence="4" key="1">
    <citation type="submission" date="2021-06" db="EMBL/GenBank/DDBJ databases">
        <authorList>
            <person name="Kallberg Y."/>
            <person name="Tangrot J."/>
            <person name="Rosling A."/>
        </authorList>
    </citation>
    <scope>NUCLEOTIDE SEQUENCE</scope>
    <source>
        <strain evidence="4">UK204</strain>
    </source>
</reference>
<evidence type="ECO:0000259" key="3">
    <source>
        <dbReference type="PROSITE" id="PS51294"/>
    </source>
</evidence>
<dbReference type="OrthoDB" id="2143914at2759"/>
<dbReference type="InterPro" id="IPR009057">
    <property type="entry name" value="Homeodomain-like_sf"/>
</dbReference>
<protein>
    <submittedName>
        <fullName evidence="4">10997_t:CDS:1</fullName>
    </submittedName>
</protein>
<organism evidence="4 5">
    <name type="scientific">Funneliformis caledonium</name>
    <dbReference type="NCBI Taxonomy" id="1117310"/>
    <lineage>
        <taxon>Eukaryota</taxon>
        <taxon>Fungi</taxon>
        <taxon>Fungi incertae sedis</taxon>
        <taxon>Mucoromycota</taxon>
        <taxon>Glomeromycotina</taxon>
        <taxon>Glomeromycetes</taxon>
        <taxon>Glomerales</taxon>
        <taxon>Glomeraceae</taxon>
        <taxon>Funneliformis</taxon>
    </lineage>
</organism>
<proteinExistence type="predicted"/>
<accession>A0A9N9GHR6</accession>
<dbReference type="Gene3D" id="1.10.10.60">
    <property type="entry name" value="Homeodomain-like"/>
    <property type="match status" value="1"/>
</dbReference>
<evidence type="ECO:0000313" key="4">
    <source>
        <dbReference type="EMBL" id="CAG8609046.1"/>
    </source>
</evidence>
<evidence type="ECO:0000256" key="1">
    <source>
        <dbReference type="SAM" id="MobiDB-lite"/>
    </source>
</evidence>
<dbReference type="EMBL" id="CAJVPQ010002807">
    <property type="protein sequence ID" value="CAG8609046.1"/>
    <property type="molecule type" value="Genomic_DNA"/>
</dbReference>
<dbReference type="PROSITE" id="PS50090">
    <property type="entry name" value="MYB_LIKE"/>
    <property type="match status" value="1"/>
</dbReference>
<sequence length="362" mass="42349">MEEVSEIISSNYQRTNTTFLNNAIKMEPNYDDKEQLIVQNQEVDFTPRVLKFDDTKLVETIEKIPFLDHNQHYRDQIIDDRPTFAELKKNNNEHEISYIKEDKDELKRISKDVSDSQLRSIKEEGGRDSDDEMTADDYITFYGRQCTTSYHNTRRTNQNDNGRKSNLGQKNLAAYNKLLPRDEVKDKVFSEVIYLTNEESFNVDDKYPTSQRQGFKKIKSHNNSIYKLQNEDEFVMIEEQKQPEEDDDVIFINPTTGKEEPWSPNSIKPNSIFSANSPESHTLSEVEESSNKKFSNQTRIPLAIARNVTPWTPEEDRKLIDGVLTQLSPSWIQISRNYHLNRSGDSCRQRWARLKKRLYGSA</sequence>
<feature type="region of interest" description="Disordered" evidence="1">
    <location>
        <begin position="111"/>
        <end position="134"/>
    </location>
</feature>
<feature type="compositionally biased region" description="Basic and acidic residues" evidence="1">
    <location>
        <begin position="111"/>
        <end position="128"/>
    </location>
</feature>
<feature type="domain" description="Myb-like" evidence="2">
    <location>
        <begin position="310"/>
        <end position="355"/>
    </location>
</feature>
<dbReference type="CDD" id="cd00167">
    <property type="entry name" value="SANT"/>
    <property type="match status" value="1"/>
</dbReference>
<dbReference type="AlphaFoldDB" id="A0A9N9GHR6"/>
<name>A0A9N9GHR6_9GLOM</name>
<dbReference type="InterPro" id="IPR017930">
    <property type="entry name" value="Myb_dom"/>
</dbReference>
<keyword evidence="5" id="KW-1185">Reference proteome</keyword>
<dbReference type="SMART" id="SM00717">
    <property type="entry name" value="SANT"/>
    <property type="match status" value="1"/>
</dbReference>
<comment type="caution">
    <text evidence="4">The sequence shown here is derived from an EMBL/GenBank/DDBJ whole genome shotgun (WGS) entry which is preliminary data.</text>
</comment>
<gene>
    <name evidence="4" type="ORF">FCALED_LOCUS8975</name>
</gene>
<dbReference type="InterPro" id="IPR001005">
    <property type="entry name" value="SANT/Myb"/>
</dbReference>
<feature type="domain" description="HTH myb-type" evidence="3">
    <location>
        <begin position="310"/>
        <end position="359"/>
    </location>
</feature>
<feature type="region of interest" description="Disordered" evidence="1">
    <location>
        <begin position="150"/>
        <end position="169"/>
    </location>
</feature>
<dbReference type="Pfam" id="PF13921">
    <property type="entry name" value="Myb_DNA-bind_6"/>
    <property type="match status" value="1"/>
</dbReference>
<dbReference type="SUPFAM" id="SSF46689">
    <property type="entry name" value="Homeodomain-like"/>
    <property type="match status" value="1"/>
</dbReference>
<evidence type="ECO:0000313" key="5">
    <source>
        <dbReference type="Proteomes" id="UP000789570"/>
    </source>
</evidence>
<evidence type="ECO:0000259" key="2">
    <source>
        <dbReference type="PROSITE" id="PS50090"/>
    </source>
</evidence>
<dbReference type="Proteomes" id="UP000789570">
    <property type="component" value="Unassembled WGS sequence"/>
</dbReference>
<dbReference type="PROSITE" id="PS51294">
    <property type="entry name" value="HTH_MYB"/>
    <property type="match status" value="1"/>
</dbReference>